<dbReference type="InterPro" id="IPR003594">
    <property type="entry name" value="HATPase_dom"/>
</dbReference>
<name>A0ABV5M3E9_9ACTN</name>
<dbReference type="PANTHER" id="PTHR35526">
    <property type="entry name" value="ANTI-SIGMA-F FACTOR RSBW-RELATED"/>
    <property type="match status" value="1"/>
</dbReference>
<organism evidence="3 4">
    <name type="scientific">Dactylosporangium vinaceum</name>
    <dbReference type="NCBI Taxonomy" id="53362"/>
    <lineage>
        <taxon>Bacteria</taxon>
        <taxon>Bacillati</taxon>
        <taxon>Actinomycetota</taxon>
        <taxon>Actinomycetes</taxon>
        <taxon>Micromonosporales</taxon>
        <taxon>Micromonosporaceae</taxon>
        <taxon>Dactylosporangium</taxon>
    </lineage>
</organism>
<keyword evidence="1" id="KW-0808">Transferase</keyword>
<dbReference type="CDD" id="cd16936">
    <property type="entry name" value="HATPase_RsbW-like"/>
    <property type="match status" value="1"/>
</dbReference>
<evidence type="ECO:0000256" key="1">
    <source>
        <dbReference type="ARBA" id="ARBA00022527"/>
    </source>
</evidence>
<keyword evidence="4" id="KW-1185">Reference proteome</keyword>
<keyword evidence="3" id="KW-0547">Nucleotide-binding</keyword>
<dbReference type="InterPro" id="IPR050267">
    <property type="entry name" value="Anti-sigma-factor_SerPK"/>
</dbReference>
<dbReference type="SUPFAM" id="SSF55874">
    <property type="entry name" value="ATPase domain of HSP90 chaperone/DNA topoisomerase II/histidine kinase"/>
    <property type="match status" value="1"/>
</dbReference>
<dbReference type="RefSeq" id="WP_246656282.1">
    <property type="nucleotide sequence ID" value="NZ_CP061913.1"/>
</dbReference>
<dbReference type="Pfam" id="PF13581">
    <property type="entry name" value="HATPase_c_2"/>
    <property type="match status" value="1"/>
</dbReference>
<evidence type="ECO:0000259" key="2">
    <source>
        <dbReference type="Pfam" id="PF13581"/>
    </source>
</evidence>
<accession>A0ABV5M3E9</accession>
<keyword evidence="1" id="KW-0723">Serine/threonine-protein kinase</keyword>
<protein>
    <submittedName>
        <fullName evidence="3">ATP-binding protein</fullName>
    </submittedName>
</protein>
<dbReference type="EMBL" id="JBHMCA010000020">
    <property type="protein sequence ID" value="MFB9443346.1"/>
    <property type="molecule type" value="Genomic_DNA"/>
</dbReference>
<keyword evidence="3" id="KW-0067">ATP-binding</keyword>
<dbReference type="Gene3D" id="3.30.565.10">
    <property type="entry name" value="Histidine kinase-like ATPase, C-terminal domain"/>
    <property type="match status" value="1"/>
</dbReference>
<evidence type="ECO:0000313" key="3">
    <source>
        <dbReference type="EMBL" id="MFB9443346.1"/>
    </source>
</evidence>
<reference evidence="3 4" key="1">
    <citation type="submission" date="2024-09" db="EMBL/GenBank/DDBJ databases">
        <authorList>
            <person name="Sun Q."/>
            <person name="Mori K."/>
        </authorList>
    </citation>
    <scope>NUCLEOTIDE SEQUENCE [LARGE SCALE GENOMIC DNA]</scope>
    <source>
        <strain evidence="3 4">JCM 3307</strain>
    </source>
</reference>
<evidence type="ECO:0000313" key="4">
    <source>
        <dbReference type="Proteomes" id="UP001589608"/>
    </source>
</evidence>
<comment type="caution">
    <text evidence="3">The sequence shown here is derived from an EMBL/GenBank/DDBJ whole genome shotgun (WGS) entry which is preliminary data.</text>
</comment>
<dbReference type="InterPro" id="IPR036890">
    <property type="entry name" value="HATPase_C_sf"/>
</dbReference>
<gene>
    <name evidence="3" type="ORF">ACFFTR_09645</name>
</gene>
<dbReference type="GO" id="GO:0005524">
    <property type="term" value="F:ATP binding"/>
    <property type="evidence" value="ECO:0007669"/>
    <property type="project" value="UniProtKB-KW"/>
</dbReference>
<dbReference type="Proteomes" id="UP001589608">
    <property type="component" value="Unassembled WGS sequence"/>
</dbReference>
<sequence>MLDDLGRMQGLRDEVLAELHRHQLITSDGFDDRADRVLLVVTELASNALLHGLPPSIVRLLVADDCFVLDIADHDLAAIPQLRDVEPLGSGGRGLFLARQMALDVGWYATATAKHIWASFPHTPVEAHRRTVPADE</sequence>
<feature type="domain" description="Histidine kinase/HSP90-like ATPase" evidence="2">
    <location>
        <begin position="26"/>
        <end position="117"/>
    </location>
</feature>
<proteinExistence type="predicted"/>
<keyword evidence="1" id="KW-0418">Kinase</keyword>
<dbReference type="PANTHER" id="PTHR35526:SF3">
    <property type="entry name" value="ANTI-SIGMA-F FACTOR RSBW"/>
    <property type="match status" value="1"/>
</dbReference>